<gene>
    <name evidence="1" type="ORF">QCM11_12</name>
</gene>
<evidence type="ECO:0000313" key="1">
    <source>
        <dbReference type="EMBL" id="AOZ62221.1"/>
    </source>
</evidence>
<organism evidence="1 2">
    <name type="scientific">Bacillus phage QCM11</name>
    <dbReference type="NCBI Taxonomy" id="1909400"/>
    <lineage>
        <taxon>Viruses</taxon>
        <taxon>Duplodnaviria</taxon>
        <taxon>Heunggongvirae</taxon>
        <taxon>Uroviricota</taxon>
        <taxon>Caudoviricetes</taxon>
        <taxon>Salasmaviridae</taxon>
        <taxon>Northropvirinae</taxon>
        <taxon>Claudivirus</taxon>
        <taxon>Claudivirus QCM11</taxon>
    </lineage>
</organism>
<accession>A0A1I9S6M7</accession>
<reference evidence="1 2" key="1">
    <citation type="submission" date="2016-10" db="EMBL/GenBank/DDBJ databases">
        <title>Predicting Genome Terminus Sequences of Bacillus cereus-group Bacteriophage using Next Generation Sequencing data.</title>
        <authorList>
            <person name="Chung C.-H."/>
            <person name="Walter M.H."/>
            <person name="Yang L."/>
            <person name="Chen S.-C."/>
            <person name="Winston V."/>
            <person name="Thomas M.A."/>
        </authorList>
    </citation>
    <scope>NUCLEOTIDE SEQUENCE [LARGE SCALE GENOMIC DNA]</scope>
</reference>
<evidence type="ECO:0000313" key="2">
    <source>
        <dbReference type="Proteomes" id="UP000223352"/>
    </source>
</evidence>
<name>A0A1I9S6M7_9CAUD</name>
<sequence length="42" mass="5095">MKEFEEYKNKLLQEAIDEMDKKIIEKLIKIKDAKDKKKEVGR</sequence>
<protein>
    <submittedName>
        <fullName evidence="1">Uncharacterized protein</fullName>
    </submittedName>
</protein>
<proteinExistence type="predicted"/>
<dbReference type="EMBL" id="KX961631">
    <property type="protein sequence ID" value="AOZ62221.1"/>
    <property type="molecule type" value="Genomic_DNA"/>
</dbReference>
<keyword evidence="2" id="KW-1185">Reference proteome</keyword>
<dbReference type="Proteomes" id="UP000223352">
    <property type="component" value="Segment"/>
</dbReference>